<gene>
    <name evidence="2" type="ordered locus">Haur_1684</name>
</gene>
<name>A9B6L8_HERA2</name>
<sequence>MRWLSYFFLIVILLGLSIIVIAVAPIFGLVITGSLVIVLYLVFYLWPIIGAWLSWYSLGLIYQPKKKLRYWGFAILSTIYGLGILCLTIHDLWPFGDWILLGNSLGILVRSGLYEWRVAQGRLRRLSINLLVAVILPLTVKAFVEYPLIKAQDCMMQVALDQTAEKLAQRQLQHGKYPPYLAFDLEFDANALDGQCQALLQKTDRSSLSIADYEYSTWLYQPTATGYRLGYWSRAIRLLESTLFYRVCWYDPSTQRSDCQFTTEEIVYQFKQK</sequence>
<feature type="transmembrane region" description="Helical" evidence="1">
    <location>
        <begin position="37"/>
        <end position="58"/>
    </location>
</feature>
<keyword evidence="1" id="KW-1133">Transmembrane helix</keyword>
<dbReference type="Proteomes" id="UP000000787">
    <property type="component" value="Chromosome"/>
</dbReference>
<reference evidence="2 3" key="1">
    <citation type="journal article" date="2011" name="Stand. Genomic Sci.">
        <title>Complete genome sequence of the filamentous gliding predatory bacterium Herpetosiphon aurantiacus type strain (114-95(T)).</title>
        <authorList>
            <person name="Kiss H."/>
            <person name="Nett M."/>
            <person name="Domin N."/>
            <person name="Martin K."/>
            <person name="Maresca J.A."/>
            <person name="Copeland A."/>
            <person name="Lapidus A."/>
            <person name="Lucas S."/>
            <person name="Berry K.W."/>
            <person name="Glavina Del Rio T."/>
            <person name="Dalin E."/>
            <person name="Tice H."/>
            <person name="Pitluck S."/>
            <person name="Richardson P."/>
            <person name="Bruce D."/>
            <person name="Goodwin L."/>
            <person name="Han C."/>
            <person name="Detter J.C."/>
            <person name="Schmutz J."/>
            <person name="Brettin T."/>
            <person name="Land M."/>
            <person name="Hauser L."/>
            <person name="Kyrpides N.C."/>
            <person name="Ivanova N."/>
            <person name="Goker M."/>
            <person name="Woyke T."/>
            <person name="Klenk H.P."/>
            <person name="Bryant D.A."/>
        </authorList>
    </citation>
    <scope>NUCLEOTIDE SEQUENCE [LARGE SCALE GENOMIC DNA]</scope>
    <source>
        <strain evidence="3">ATCC 23779 / DSM 785 / 114-95</strain>
    </source>
</reference>
<keyword evidence="3" id="KW-1185">Reference proteome</keyword>
<proteinExistence type="predicted"/>
<dbReference type="KEGG" id="hau:Haur_1684"/>
<keyword evidence="1" id="KW-0812">Transmembrane</keyword>
<dbReference type="AlphaFoldDB" id="A9B6L8"/>
<dbReference type="EMBL" id="CP000875">
    <property type="protein sequence ID" value="ABX04327.1"/>
    <property type="molecule type" value="Genomic_DNA"/>
</dbReference>
<dbReference type="InParanoid" id="A9B6L8"/>
<protein>
    <submittedName>
        <fullName evidence="2">Uncharacterized protein</fullName>
    </submittedName>
</protein>
<evidence type="ECO:0000256" key="1">
    <source>
        <dbReference type="SAM" id="Phobius"/>
    </source>
</evidence>
<organism evidence="2 3">
    <name type="scientific">Herpetosiphon aurantiacus (strain ATCC 23779 / DSM 785 / 114-95)</name>
    <dbReference type="NCBI Taxonomy" id="316274"/>
    <lineage>
        <taxon>Bacteria</taxon>
        <taxon>Bacillati</taxon>
        <taxon>Chloroflexota</taxon>
        <taxon>Chloroflexia</taxon>
        <taxon>Herpetosiphonales</taxon>
        <taxon>Herpetosiphonaceae</taxon>
        <taxon>Herpetosiphon</taxon>
    </lineage>
</organism>
<feature type="transmembrane region" description="Helical" evidence="1">
    <location>
        <begin position="126"/>
        <end position="144"/>
    </location>
</feature>
<feature type="transmembrane region" description="Helical" evidence="1">
    <location>
        <begin position="96"/>
        <end position="114"/>
    </location>
</feature>
<feature type="transmembrane region" description="Helical" evidence="1">
    <location>
        <begin position="7"/>
        <end position="31"/>
    </location>
</feature>
<evidence type="ECO:0000313" key="3">
    <source>
        <dbReference type="Proteomes" id="UP000000787"/>
    </source>
</evidence>
<accession>A9B6L8</accession>
<feature type="transmembrane region" description="Helical" evidence="1">
    <location>
        <begin position="70"/>
        <end position="90"/>
    </location>
</feature>
<keyword evidence="1" id="KW-0472">Membrane</keyword>
<dbReference type="STRING" id="316274.Haur_1684"/>
<dbReference type="BioCyc" id="HAUR316274:GHYA-1708-MONOMER"/>
<dbReference type="HOGENOM" id="CLU_1018513_0_0_0"/>
<evidence type="ECO:0000313" key="2">
    <source>
        <dbReference type="EMBL" id="ABX04327.1"/>
    </source>
</evidence>